<sequence length="243" mass="27574">MLGRLSTRISLGGAYSTVCLLLPLLACLDIAFLLLIRYLISSVLHYNKHLIGTIYKDKACPLGNLDIKLLIDVLKELKSIVFCLARQNLFGAGGKDFFRSKLHNMSRGYKHEEAAASTNHRRGFFFNSFNTTTDVSSKKCSVGDDLDHYAHYADAFIHSSSSHNSFNSFLEPPSYAEAVFRSFDGEKSGLTIHGYDVSKYIYAMSQYEIPRWLEKPYMTDTWSKDSNWMDYVAVSDDLESKRI</sequence>
<proteinExistence type="predicted"/>
<evidence type="ECO:0000313" key="2">
    <source>
        <dbReference type="Proteomes" id="UP001055811"/>
    </source>
</evidence>
<comment type="caution">
    <text evidence="1">The sequence shown here is derived from an EMBL/GenBank/DDBJ whole genome shotgun (WGS) entry which is preliminary data.</text>
</comment>
<name>A0ACB9BHT7_CICIN</name>
<accession>A0ACB9BHT7</accession>
<keyword evidence="2" id="KW-1185">Reference proteome</keyword>
<organism evidence="1 2">
    <name type="scientific">Cichorium intybus</name>
    <name type="common">Chicory</name>
    <dbReference type="NCBI Taxonomy" id="13427"/>
    <lineage>
        <taxon>Eukaryota</taxon>
        <taxon>Viridiplantae</taxon>
        <taxon>Streptophyta</taxon>
        <taxon>Embryophyta</taxon>
        <taxon>Tracheophyta</taxon>
        <taxon>Spermatophyta</taxon>
        <taxon>Magnoliopsida</taxon>
        <taxon>eudicotyledons</taxon>
        <taxon>Gunneridae</taxon>
        <taxon>Pentapetalae</taxon>
        <taxon>asterids</taxon>
        <taxon>campanulids</taxon>
        <taxon>Asterales</taxon>
        <taxon>Asteraceae</taxon>
        <taxon>Cichorioideae</taxon>
        <taxon>Cichorieae</taxon>
        <taxon>Cichoriinae</taxon>
        <taxon>Cichorium</taxon>
    </lineage>
</organism>
<evidence type="ECO:0000313" key="1">
    <source>
        <dbReference type="EMBL" id="KAI3721790.1"/>
    </source>
</evidence>
<dbReference type="EMBL" id="CM042014">
    <property type="protein sequence ID" value="KAI3721790.1"/>
    <property type="molecule type" value="Genomic_DNA"/>
</dbReference>
<reference evidence="1 2" key="2">
    <citation type="journal article" date="2022" name="Mol. Ecol. Resour.">
        <title>The genomes of chicory, endive, great burdock and yacon provide insights into Asteraceae paleo-polyploidization history and plant inulin production.</title>
        <authorList>
            <person name="Fan W."/>
            <person name="Wang S."/>
            <person name="Wang H."/>
            <person name="Wang A."/>
            <person name="Jiang F."/>
            <person name="Liu H."/>
            <person name="Zhao H."/>
            <person name="Xu D."/>
            <person name="Zhang Y."/>
        </authorList>
    </citation>
    <scope>NUCLEOTIDE SEQUENCE [LARGE SCALE GENOMIC DNA]</scope>
    <source>
        <strain evidence="2">cv. Punajuju</strain>
        <tissue evidence="1">Leaves</tissue>
    </source>
</reference>
<dbReference type="Proteomes" id="UP001055811">
    <property type="component" value="Linkage Group LG06"/>
</dbReference>
<protein>
    <submittedName>
        <fullName evidence="1">Uncharacterized protein</fullName>
    </submittedName>
</protein>
<gene>
    <name evidence="1" type="ORF">L2E82_32808</name>
</gene>
<reference evidence="2" key="1">
    <citation type="journal article" date="2022" name="Mol. Ecol. Resour.">
        <title>The genomes of chicory, endive, great burdock and yacon provide insights into Asteraceae palaeo-polyploidization history and plant inulin production.</title>
        <authorList>
            <person name="Fan W."/>
            <person name="Wang S."/>
            <person name="Wang H."/>
            <person name="Wang A."/>
            <person name="Jiang F."/>
            <person name="Liu H."/>
            <person name="Zhao H."/>
            <person name="Xu D."/>
            <person name="Zhang Y."/>
        </authorList>
    </citation>
    <scope>NUCLEOTIDE SEQUENCE [LARGE SCALE GENOMIC DNA]</scope>
    <source>
        <strain evidence="2">cv. Punajuju</strain>
    </source>
</reference>